<dbReference type="Proteomes" id="UP000499080">
    <property type="component" value="Unassembled WGS sequence"/>
</dbReference>
<gene>
    <name evidence="1" type="ORF">AVEN_88767_1</name>
</gene>
<reference evidence="1 2" key="1">
    <citation type="journal article" date="2019" name="Sci. Rep.">
        <title>Orb-weaving spider Araneus ventricosus genome elucidates the spidroin gene catalogue.</title>
        <authorList>
            <person name="Kono N."/>
            <person name="Nakamura H."/>
            <person name="Ohtoshi R."/>
            <person name="Moran D.A.P."/>
            <person name="Shinohara A."/>
            <person name="Yoshida Y."/>
            <person name="Fujiwara M."/>
            <person name="Mori M."/>
            <person name="Tomita M."/>
            <person name="Arakawa K."/>
        </authorList>
    </citation>
    <scope>NUCLEOTIDE SEQUENCE [LARGE SCALE GENOMIC DNA]</scope>
</reference>
<evidence type="ECO:0000313" key="1">
    <source>
        <dbReference type="EMBL" id="GBN59453.1"/>
    </source>
</evidence>
<dbReference type="AlphaFoldDB" id="A0A4Y2Q8Q6"/>
<protein>
    <submittedName>
        <fullName evidence="1">Uncharacterized protein</fullName>
    </submittedName>
</protein>
<keyword evidence="2" id="KW-1185">Reference proteome</keyword>
<proteinExistence type="predicted"/>
<comment type="caution">
    <text evidence="1">The sequence shown here is derived from an EMBL/GenBank/DDBJ whole genome shotgun (WGS) entry which is preliminary data.</text>
</comment>
<name>A0A4Y2Q8Q6_ARAVE</name>
<dbReference type="EMBL" id="BGPR01013147">
    <property type="protein sequence ID" value="GBN59453.1"/>
    <property type="molecule type" value="Genomic_DNA"/>
</dbReference>
<sequence>MNLHVLDLPYSEKDHFWNFVGLPVCELKRNEIYGRNLVCDHHTKTVDFDQALDACWKIVRLSVHVQVFEILLPTAPPICTFSSGFHIDEGLACSKQWNSGGMCPLKADIACHVGRQERPWWPSGGAPASGPERFKFETRFH</sequence>
<accession>A0A4Y2Q8Q6</accession>
<evidence type="ECO:0000313" key="2">
    <source>
        <dbReference type="Proteomes" id="UP000499080"/>
    </source>
</evidence>
<organism evidence="1 2">
    <name type="scientific">Araneus ventricosus</name>
    <name type="common">Orbweaver spider</name>
    <name type="synonym">Epeira ventricosa</name>
    <dbReference type="NCBI Taxonomy" id="182803"/>
    <lineage>
        <taxon>Eukaryota</taxon>
        <taxon>Metazoa</taxon>
        <taxon>Ecdysozoa</taxon>
        <taxon>Arthropoda</taxon>
        <taxon>Chelicerata</taxon>
        <taxon>Arachnida</taxon>
        <taxon>Araneae</taxon>
        <taxon>Araneomorphae</taxon>
        <taxon>Entelegynae</taxon>
        <taxon>Araneoidea</taxon>
        <taxon>Araneidae</taxon>
        <taxon>Araneus</taxon>
    </lineage>
</organism>